<dbReference type="InterPro" id="IPR038814">
    <property type="entry name" value="AIM11"/>
</dbReference>
<keyword evidence="3 4" id="KW-0472">Membrane</keyword>
<reference evidence="6 7" key="1">
    <citation type="submission" date="2015-01" db="EMBL/GenBank/DDBJ databases">
        <title>The Genome Sequence of Exophiala mesophila CBS40295.</title>
        <authorList>
            <consortium name="The Broad Institute Genomics Platform"/>
            <person name="Cuomo C."/>
            <person name="de Hoog S."/>
            <person name="Gorbushina A."/>
            <person name="Stielow B."/>
            <person name="Teixiera M."/>
            <person name="Abouelleil A."/>
            <person name="Chapman S.B."/>
            <person name="Priest M."/>
            <person name="Young S.K."/>
            <person name="Wortman J."/>
            <person name="Nusbaum C."/>
            <person name="Birren B."/>
        </authorList>
    </citation>
    <scope>NUCLEOTIDE SEQUENCE [LARGE SCALE GENOMIC DNA]</scope>
    <source>
        <strain evidence="6 7">CBS 40295</strain>
    </source>
</reference>
<dbReference type="STRING" id="212818.A0A0D1XMI7"/>
<comment type="similarity">
    <text evidence="4">Belongs to the AIM11 family.</text>
</comment>
<evidence type="ECO:0000256" key="5">
    <source>
        <dbReference type="SAM" id="MobiDB-lite"/>
    </source>
</evidence>
<keyword evidence="7" id="KW-1185">Reference proteome</keyword>
<dbReference type="GO" id="GO:0016020">
    <property type="term" value="C:membrane"/>
    <property type="evidence" value="ECO:0007669"/>
    <property type="project" value="UniProtKB-SubCell"/>
</dbReference>
<dbReference type="OrthoDB" id="3558022at2759"/>
<dbReference type="AlphaFoldDB" id="A0A0D1XMI7"/>
<proteinExistence type="inferred from homology"/>
<feature type="transmembrane region" description="Helical" evidence="4">
    <location>
        <begin position="78"/>
        <end position="98"/>
    </location>
</feature>
<dbReference type="GeneID" id="27326782"/>
<feature type="region of interest" description="Disordered" evidence="5">
    <location>
        <begin position="1"/>
        <end position="69"/>
    </location>
</feature>
<dbReference type="GO" id="GO:0005739">
    <property type="term" value="C:mitochondrion"/>
    <property type="evidence" value="ECO:0007669"/>
    <property type="project" value="TreeGrafter"/>
</dbReference>
<evidence type="ECO:0000256" key="2">
    <source>
        <dbReference type="ARBA" id="ARBA00022989"/>
    </source>
</evidence>
<organism evidence="6 7">
    <name type="scientific">Exophiala mesophila</name>
    <name type="common">Black yeast-like fungus</name>
    <dbReference type="NCBI Taxonomy" id="212818"/>
    <lineage>
        <taxon>Eukaryota</taxon>
        <taxon>Fungi</taxon>
        <taxon>Dikarya</taxon>
        <taxon>Ascomycota</taxon>
        <taxon>Pezizomycotina</taxon>
        <taxon>Eurotiomycetes</taxon>
        <taxon>Chaetothyriomycetidae</taxon>
        <taxon>Chaetothyriales</taxon>
        <taxon>Herpotrichiellaceae</taxon>
        <taxon>Exophiala</taxon>
    </lineage>
</organism>
<name>A0A0D1XMI7_EXOME</name>
<evidence type="ECO:0000313" key="7">
    <source>
        <dbReference type="Proteomes" id="UP000054302"/>
    </source>
</evidence>
<sequence length="215" mass="23286">MSWLTSWFSSPKVGPTSSDTGPTTNVPQSRLLEEPPAKALEARPASGTEQKLEDAPVSNNLRSPSSTSQVINPNRNKIIFGAGLAFFGFSLLITKRAFARKRLANPAFYANGPEVQAEQAKKVSGPMEALEALNIATINVLSVAMMATGGMMWAFDINSMSDARRVLRGGLGVDGTGKSEKDAEEDFEEWMATVLARKEAKGEKPVQVNERGRER</sequence>
<keyword evidence="1 4" id="KW-0812">Transmembrane</keyword>
<dbReference type="Proteomes" id="UP000054302">
    <property type="component" value="Unassembled WGS sequence"/>
</dbReference>
<dbReference type="PANTHER" id="PTHR39136:SF1">
    <property type="entry name" value="ALTERED INHERITANCE OF MITOCHONDRIA PROTEIN 11"/>
    <property type="match status" value="1"/>
</dbReference>
<dbReference type="OMA" id="FEEWMAT"/>
<feature type="compositionally biased region" description="Polar residues" evidence="5">
    <location>
        <begin position="1"/>
        <end position="28"/>
    </location>
</feature>
<comment type="subcellular location">
    <subcellularLocation>
        <location evidence="4">Membrane</location>
        <topology evidence="4">Multi-pass membrane protein</topology>
    </subcellularLocation>
</comment>
<protein>
    <recommendedName>
        <fullName evidence="4">Altered inheritance of mitochondria protein 11</fullName>
    </recommendedName>
</protein>
<dbReference type="PANTHER" id="PTHR39136">
    <property type="entry name" value="ALTERED INHERITANCE OF MITOCHONDRIA PROTEIN 11"/>
    <property type="match status" value="1"/>
</dbReference>
<evidence type="ECO:0000256" key="3">
    <source>
        <dbReference type="ARBA" id="ARBA00023136"/>
    </source>
</evidence>
<evidence type="ECO:0000256" key="1">
    <source>
        <dbReference type="ARBA" id="ARBA00022692"/>
    </source>
</evidence>
<evidence type="ECO:0000256" key="4">
    <source>
        <dbReference type="RuleBase" id="RU367098"/>
    </source>
</evidence>
<dbReference type="RefSeq" id="XP_016220935.1">
    <property type="nucleotide sequence ID" value="XM_016374024.1"/>
</dbReference>
<feature type="compositionally biased region" description="Polar residues" evidence="5">
    <location>
        <begin position="57"/>
        <end position="69"/>
    </location>
</feature>
<dbReference type="VEuPathDB" id="FungiDB:PV10_08937"/>
<evidence type="ECO:0000313" key="6">
    <source>
        <dbReference type="EMBL" id="KIV89361.1"/>
    </source>
</evidence>
<accession>A0A0D1XMI7</accession>
<keyword evidence="2 4" id="KW-1133">Transmembrane helix</keyword>
<feature type="transmembrane region" description="Helical" evidence="4">
    <location>
        <begin position="132"/>
        <end position="155"/>
    </location>
</feature>
<dbReference type="EMBL" id="KN847525">
    <property type="protein sequence ID" value="KIV89361.1"/>
    <property type="molecule type" value="Genomic_DNA"/>
</dbReference>
<gene>
    <name evidence="4" type="primary">AIM11</name>
    <name evidence="6" type="ORF">PV10_08937</name>
</gene>
<dbReference type="HOGENOM" id="CLU_084856_2_0_1"/>